<dbReference type="PRINTS" id="PR00328">
    <property type="entry name" value="SAR1GTPBP"/>
</dbReference>
<dbReference type="PANTHER" id="PTHR46693:SF1">
    <property type="entry name" value="ADP-RIBOSYLATION FACTOR-LIKE PROTEIN 15"/>
    <property type="match status" value="1"/>
</dbReference>
<sequence>MCQNVQLLCAVIRIYIYSFFRRICGHEPPAEKSNFNVVCIGLSKTGKSTLLSVISGESTDNIEPTVGFRIKALMFDDCIVDVKELGGGDNVRPYWDKYFGGAEGIIFVVDSSASDNQLQLSNNELHKVLADPELDNLPLMVLCNYCDKEGAKSKEELRKVLELDLETNSRHWEMHSCTASDRQSIKAAFNSFNKKLLESKNKADGFSKI</sequence>
<evidence type="ECO:0000256" key="1">
    <source>
        <dbReference type="ARBA" id="ARBA00022741"/>
    </source>
</evidence>
<proteinExistence type="predicted"/>
<feature type="binding site" evidence="4">
    <location>
        <position position="48"/>
    </location>
    <ligand>
        <name>Mg(2+)</name>
        <dbReference type="ChEBI" id="CHEBI:18420"/>
    </ligand>
</feature>
<evidence type="ECO:0000256" key="2">
    <source>
        <dbReference type="ARBA" id="ARBA00023134"/>
    </source>
</evidence>
<keyword evidence="2 3" id="KW-0342">GTP-binding</keyword>
<dbReference type="InterPro" id="IPR027417">
    <property type="entry name" value="P-loop_NTPase"/>
</dbReference>
<keyword evidence="1 3" id="KW-0547">Nucleotide-binding</keyword>
<evidence type="ECO:0000313" key="6">
    <source>
        <dbReference type="RefSeq" id="XP_022334693.1"/>
    </source>
</evidence>
<feature type="binding site" evidence="3">
    <location>
        <begin position="144"/>
        <end position="147"/>
    </location>
    <ligand>
        <name>GTP</name>
        <dbReference type="ChEBI" id="CHEBI:37565"/>
    </ligand>
</feature>
<dbReference type="Gene3D" id="3.40.50.300">
    <property type="entry name" value="P-loop containing nucleotide triphosphate hydrolases"/>
    <property type="match status" value="1"/>
</dbReference>
<keyword evidence="4" id="KW-0460">Magnesium</keyword>
<feature type="binding site" evidence="3">
    <location>
        <position position="87"/>
    </location>
    <ligand>
        <name>GTP</name>
        <dbReference type="ChEBI" id="CHEBI:37565"/>
    </ligand>
</feature>
<dbReference type="RefSeq" id="XP_022334693.1">
    <property type="nucleotide sequence ID" value="XM_022478985.1"/>
</dbReference>
<dbReference type="Proteomes" id="UP000694844">
    <property type="component" value="Chromosome 4"/>
</dbReference>
<feature type="binding site" evidence="4">
    <location>
        <position position="65"/>
    </location>
    <ligand>
        <name>Mg(2+)</name>
        <dbReference type="ChEBI" id="CHEBI:18420"/>
    </ligand>
</feature>
<evidence type="ECO:0000256" key="4">
    <source>
        <dbReference type="PIRSR" id="PIRSR606689-2"/>
    </source>
</evidence>
<dbReference type="AlphaFoldDB" id="A0A8B8E4Q3"/>
<organism evidence="5 6">
    <name type="scientific">Crassostrea virginica</name>
    <name type="common">Eastern oyster</name>
    <dbReference type="NCBI Taxonomy" id="6565"/>
    <lineage>
        <taxon>Eukaryota</taxon>
        <taxon>Metazoa</taxon>
        <taxon>Spiralia</taxon>
        <taxon>Lophotrochozoa</taxon>
        <taxon>Mollusca</taxon>
        <taxon>Bivalvia</taxon>
        <taxon>Autobranchia</taxon>
        <taxon>Pteriomorphia</taxon>
        <taxon>Ostreida</taxon>
        <taxon>Ostreoidea</taxon>
        <taxon>Ostreidae</taxon>
        <taxon>Crassostrea</taxon>
    </lineage>
</organism>
<reference evidence="6" key="1">
    <citation type="submission" date="2025-08" db="UniProtKB">
        <authorList>
            <consortium name="RefSeq"/>
        </authorList>
    </citation>
    <scope>IDENTIFICATION</scope>
    <source>
        <tissue evidence="6">Whole sample</tissue>
    </source>
</reference>
<name>A0A8B8E4Q3_CRAVI</name>
<evidence type="ECO:0000313" key="5">
    <source>
        <dbReference type="Proteomes" id="UP000694844"/>
    </source>
</evidence>
<evidence type="ECO:0000256" key="3">
    <source>
        <dbReference type="PIRSR" id="PIRSR606689-1"/>
    </source>
</evidence>
<dbReference type="KEGG" id="cvn:111131450"/>
<dbReference type="SMART" id="SM00178">
    <property type="entry name" value="SAR"/>
    <property type="match status" value="1"/>
</dbReference>
<dbReference type="GO" id="GO:0046872">
    <property type="term" value="F:metal ion binding"/>
    <property type="evidence" value="ECO:0007669"/>
    <property type="project" value="UniProtKB-KW"/>
</dbReference>
<protein>
    <submittedName>
        <fullName evidence="6">ADP-ribosylation factor-like protein 15</fullName>
    </submittedName>
</protein>
<dbReference type="Pfam" id="PF00025">
    <property type="entry name" value="Arf"/>
    <property type="match status" value="1"/>
</dbReference>
<feature type="binding site" evidence="3">
    <location>
        <begin position="41"/>
        <end position="48"/>
    </location>
    <ligand>
        <name>GTP</name>
        <dbReference type="ChEBI" id="CHEBI:37565"/>
    </ligand>
</feature>
<keyword evidence="5" id="KW-1185">Reference proteome</keyword>
<dbReference type="SMART" id="SM00177">
    <property type="entry name" value="ARF"/>
    <property type="match status" value="1"/>
</dbReference>
<dbReference type="GO" id="GO:0005525">
    <property type="term" value="F:GTP binding"/>
    <property type="evidence" value="ECO:0007669"/>
    <property type="project" value="UniProtKB-KW"/>
</dbReference>
<dbReference type="SUPFAM" id="SSF52540">
    <property type="entry name" value="P-loop containing nucleoside triphosphate hydrolases"/>
    <property type="match status" value="1"/>
</dbReference>
<keyword evidence="4" id="KW-0479">Metal-binding</keyword>
<dbReference type="PROSITE" id="PS51417">
    <property type="entry name" value="ARF"/>
    <property type="match status" value="1"/>
</dbReference>
<dbReference type="InterPro" id="IPR042292">
    <property type="entry name" value="ARL15"/>
</dbReference>
<accession>A0A8B8E4Q3</accession>
<dbReference type="InterPro" id="IPR006689">
    <property type="entry name" value="Small_GTPase_ARF/SAR"/>
</dbReference>
<dbReference type="GeneID" id="111131450"/>
<gene>
    <name evidence="6" type="primary">LOC111131450</name>
</gene>
<dbReference type="GO" id="GO:0003924">
    <property type="term" value="F:GTPase activity"/>
    <property type="evidence" value="ECO:0007669"/>
    <property type="project" value="InterPro"/>
</dbReference>
<dbReference type="OrthoDB" id="414781at2759"/>
<dbReference type="PANTHER" id="PTHR46693">
    <property type="entry name" value="ADP-RIBOSYLATION FACTOR-LIKE PROTEIN 15"/>
    <property type="match status" value="1"/>
</dbReference>